<evidence type="ECO:0000256" key="12">
    <source>
        <dbReference type="SAM" id="MobiDB-lite"/>
    </source>
</evidence>
<dbReference type="GO" id="GO:0005524">
    <property type="term" value="F:ATP binding"/>
    <property type="evidence" value="ECO:0007669"/>
    <property type="project" value="UniProtKB-UniRule"/>
</dbReference>
<evidence type="ECO:0000256" key="6">
    <source>
        <dbReference type="ARBA" id="ARBA00022840"/>
    </source>
</evidence>
<comment type="subunit">
    <text evidence="11">Composed of two chains; the small (or glutamine) chain promotes the hydrolysis of glutamine to ammonia, which is used by the large (or ammonia) chain to synthesize carbamoyl phosphate. Tetramer of heterodimers (alpha,beta)4.</text>
</comment>
<keyword evidence="7 11" id="KW-0315">Glutamine amidotransferase</keyword>
<feature type="binding site" evidence="11">
    <location>
        <position position="340"/>
    </location>
    <ligand>
        <name>L-glutamine</name>
        <dbReference type="ChEBI" id="CHEBI:58359"/>
    </ligand>
</feature>
<feature type="active site" evidence="11">
    <location>
        <position position="390"/>
    </location>
</feature>
<dbReference type="Gene3D" id="3.40.50.880">
    <property type="match status" value="1"/>
</dbReference>
<proteinExistence type="inferred from homology"/>
<dbReference type="GO" id="GO:0006526">
    <property type="term" value="P:L-arginine biosynthetic process"/>
    <property type="evidence" value="ECO:0007669"/>
    <property type="project" value="UniProtKB-UniRule"/>
</dbReference>
<dbReference type="InterPro" id="IPR029062">
    <property type="entry name" value="Class_I_gatase-like"/>
</dbReference>
<feature type="binding site" evidence="11">
    <location>
        <position position="267"/>
    </location>
    <ligand>
        <name>L-glutamine</name>
        <dbReference type="ChEBI" id="CHEBI:58359"/>
    </ligand>
</feature>
<dbReference type="InterPro" id="IPR035686">
    <property type="entry name" value="CPSase_GATase1"/>
</dbReference>
<dbReference type="EMBL" id="SOAN01000010">
    <property type="protein sequence ID" value="TDS83429.1"/>
    <property type="molecule type" value="Genomic_DNA"/>
</dbReference>
<keyword evidence="11" id="KW-0055">Arginine biosynthesis</keyword>
<feature type="region of interest" description="Disordered" evidence="12">
    <location>
        <begin position="1"/>
        <end position="25"/>
    </location>
</feature>
<evidence type="ECO:0000256" key="1">
    <source>
        <dbReference type="ARBA" id="ARBA00004812"/>
    </source>
</evidence>
<comment type="catalytic activity">
    <reaction evidence="10 11">
        <text>L-glutamine + H2O = L-glutamate + NH4(+)</text>
        <dbReference type="Rhea" id="RHEA:15889"/>
        <dbReference type="ChEBI" id="CHEBI:15377"/>
        <dbReference type="ChEBI" id="CHEBI:28938"/>
        <dbReference type="ChEBI" id="CHEBI:29985"/>
        <dbReference type="ChEBI" id="CHEBI:58359"/>
    </reaction>
</comment>
<feature type="binding site" evidence="11">
    <location>
        <position position="337"/>
    </location>
    <ligand>
        <name>L-glutamine</name>
        <dbReference type="ChEBI" id="CHEBI:58359"/>
    </ligand>
</feature>
<dbReference type="PRINTS" id="PR00099">
    <property type="entry name" value="CPSGATASE"/>
</dbReference>
<feature type="region of interest" description="Disordered" evidence="12">
    <location>
        <begin position="419"/>
        <end position="456"/>
    </location>
</feature>
<dbReference type="SUPFAM" id="SSF52021">
    <property type="entry name" value="Carbamoyl phosphate synthetase, small subunit N-terminal domain"/>
    <property type="match status" value="1"/>
</dbReference>
<comment type="function">
    <text evidence="11">Small subunit of the glutamine-dependent carbamoyl phosphate synthetase (CPSase). CPSase catalyzes the formation of carbamoyl phosphate from the ammonia moiety of glutamine, carbonate, and phosphate donated by ATP, constituting the first step of 2 biosynthetic pathways, one leading to arginine and/or urea and the other to pyrimidine nucleotides. The small subunit (glutamine amidotransferase) binds and cleaves glutamine to supply the large subunit with the substrate ammonia.</text>
</comment>
<feature type="binding site" evidence="11">
    <location>
        <position position="269"/>
    </location>
    <ligand>
        <name>L-glutamine</name>
        <dbReference type="ChEBI" id="CHEBI:58359"/>
    </ligand>
</feature>
<feature type="domain" description="Carbamoyl-phosphate synthase small subunit N-terminal" evidence="13">
    <location>
        <begin position="36"/>
        <end position="166"/>
    </location>
</feature>
<dbReference type="HAMAP" id="MF_01209">
    <property type="entry name" value="CPSase_S_chain"/>
    <property type="match status" value="1"/>
</dbReference>
<keyword evidence="6 11" id="KW-0067">ATP-binding</keyword>
<dbReference type="RefSeq" id="WP_133726545.1">
    <property type="nucleotide sequence ID" value="NZ_SOAN01000010.1"/>
</dbReference>
<feature type="compositionally biased region" description="Low complexity" evidence="12">
    <location>
        <begin position="422"/>
        <end position="445"/>
    </location>
</feature>
<dbReference type="Gene3D" id="3.50.30.20">
    <property type="entry name" value="Carbamoyl-phosphate synthase small subunit, N-terminal domain"/>
    <property type="match status" value="1"/>
</dbReference>
<evidence type="ECO:0000256" key="11">
    <source>
        <dbReference type="HAMAP-Rule" id="MF_01209"/>
    </source>
</evidence>
<reference evidence="14 15" key="1">
    <citation type="submission" date="2019-03" db="EMBL/GenBank/DDBJ databases">
        <title>Genomic Encyclopedia of Type Strains, Phase III (KMG-III): the genomes of soil and plant-associated and newly described type strains.</title>
        <authorList>
            <person name="Whitman W."/>
        </authorList>
    </citation>
    <scope>NUCLEOTIDE SEQUENCE [LARGE SCALE GENOMIC DNA]</scope>
    <source>
        <strain evidence="14 15">DSM 27373</strain>
    </source>
</reference>
<dbReference type="FunFam" id="3.50.30.20:FF:000001">
    <property type="entry name" value="Carbamoyl-phosphate synthase small chain"/>
    <property type="match status" value="1"/>
</dbReference>
<keyword evidence="15" id="KW-1185">Reference proteome</keyword>
<dbReference type="NCBIfam" id="TIGR01368">
    <property type="entry name" value="CPSaseIIsmall"/>
    <property type="match status" value="1"/>
</dbReference>
<gene>
    <name evidence="11" type="primary">carA</name>
    <name evidence="14" type="ORF">EV640_11083</name>
</gene>
<feature type="binding site" evidence="11">
    <location>
        <position position="296"/>
    </location>
    <ligand>
        <name>L-glutamine</name>
        <dbReference type="ChEBI" id="CHEBI:58359"/>
    </ligand>
</feature>
<dbReference type="GO" id="GO:0004359">
    <property type="term" value="F:glutaminase activity"/>
    <property type="evidence" value="ECO:0007669"/>
    <property type="project" value="RHEA"/>
</dbReference>
<dbReference type="PANTHER" id="PTHR43418:SF7">
    <property type="entry name" value="CARBAMOYL-PHOSPHATE SYNTHASE SMALL CHAIN"/>
    <property type="match status" value="1"/>
</dbReference>
<dbReference type="PANTHER" id="PTHR43418">
    <property type="entry name" value="MULTIFUNCTIONAL TRYPTOPHAN BIOSYNTHESIS PROTEIN-RELATED"/>
    <property type="match status" value="1"/>
</dbReference>
<comment type="pathway">
    <text evidence="1 11">Pyrimidine metabolism; UMP biosynthesis via de novo pathway; (S)-dihydroorotate from bicarbonate: step 1/3.</text>
</comment>
<keyword evidence="5 11" id="KW-0547">Nucleotide-binding</keyword>
<dbReference type="InterPro" id="IPR017926">
    <property type="entry name" value="GATASE"/>
</dbReference>
<protein>
    <recommendedName>
        <fullName evidence="11">Carbamoyl phosphate synthase small chain</fullName>
        <ecNumber evidence="11">6.3.5.5</ecNumber>
    </recommendedName>
    <alternativeName>
        <fullName evidence="11">Carbamoyl phosphate synthetase glutamine chain</fullName>
    </alternativeName>
</protein>
<feature type="binding site" evidence="11">
    <location>
        <position position="299"/>
    </location>
    <ligand>
        <name>L-glutamine</name>
        <dbReference type="ChEBI" id="CHEBI:58359"/>
    </ligand>
</feature>
<evidence type="ECO:0000256" key="7">
    <source>
        <dbReference type="ARBA" id="ARBA00022962"/>
    </source>
</evidence>
<evidence type="ECO:0000259" key="13">
    <source>
        <dbReference type="SMART" id="SM01097"/>
    </source>
</evidence>
<dbReference type="PROSITE" id="PS51273">
    <property type="entry name" value="GATASE_TYPE_1"/>
    <property type="match status" value="1"/>
</dbReference>
<organism evidence="14 15">
    <name type="scientific">Nesterenkonia aurantiaca</name>
    <dbReference type="NCBI Taxonomy" id="1436010"/>
    <lineage>
        <taxon>Bacteria</taxon>
        <taxon>Bacillati</taxon>
        <taxon>Actinomycetota</taxon>
        <taxon>Actinomycetes</taxon>
        <taxon>Micrococcales</taxon>
        <taxon>Micrococcaceae</taxon>
        <taxon>Nesterenkonia</taxon>
    </lineage>
</organism>
<dbReference type="GO" id="GO:0044205">
    <property type="term" value="P:'de novo' UMP biosynthetic process"/>
    <property type="evidence" value="ECO:0007669"/>
    <property type="project" value="UniProtKB-UniRule"/>
</dbReference>
<dbReference type="UniPathway" id="UPA00068">
    <property type="reaction ID" value="UER00171"/>
</dbReference>
<keyword evidence="8 11" id="KW-0665">Pyrimidine biosynthesis</keyword>
<keyword evidence="4 11" id="KW-0436">Ligase</keyword>
<evidence type="ECO:0000256" key="10">
    <source>
        <dbReference type="ARBA" id="ARBA00049285"/>
    </source>
</evidence>
<comment type="caution">
    <text evidence="14">The sequence shown here is derived from an EMBL/GenBank/DDBJ whole genome shotgun (WGS) entry which is preliminary data.</text>
</comment>
<evidence type="ECO:0000256" key="8">
    <source>
        <dbReference type="ARBA" id="ARBA00022975"/>
    </source>
</evidence>
<comment type="catalytic activity">
    <reaction evidence="9 11">
        <text>hydrogencarbonate + L-glutamine + 2 ATP + H2O = carbamoyl phosphate + L-glutamate + 2 ADP + phosphate + 2 H(+)</text>
        <dbReference type="Rhea" id="RHEA:18633"/>
        <dbReference type="ChEBI" id="CHEBI:15377"/>
        <dbReference type="ChEBI" id="CHEBI:15378"/>
        <dbReference type="ChEBI" id="CHEBI:17544"/>
        <dbReference type="ChEBI" id="CHEBI:29985"/>
        <dbReference type="ChEBI" id="CHEBI:30616"/>
        <dbReference type="ChEBI" id="CHEBI:43474"/>
        <dbReference type="ChEBI" id="CHEBI:58228"/>
        <dbReference type="ChEBI" id="CHEBI:58359"/>
        <dbReference type="ChEBI" id="CHEBI:456216"/>
        <dbReference type="EC" id="6.3.5.5"/>
    </reaction>
</comment>
<dbReference type="InterPro" id="IPR002474">
    <property type="entry name" value="CarbamoylP_synth_ssu_N"/>
</dbReference>
<dbReference type="CDD" id="cd01744">
    <property type="entry name" value="GATase1_CPSase"/>
    <property type="match status" value="1"/>
</dbReference>
<dbReference type="InterPro" id="IPR006274">
    <property type="entry name" value="CarbamoylP_synth_ssu"/>
</dbReference>
<dbReference type="EC" id="6.3.5.5" evidence="11"/>
<dbReference type="InterPro" id="IPR050472">
    <property type="entry name" value="Anth_synth/Amidotransfase"/>
</dbReference>
<evidence type="ECO:0000256" key="3">
    <source>
        <dbReference type="ARBA" id="ARBA00007800"/>
    </source>
</evidence>
<comment type="similarity">
    <text evidence="3 11">Belongs to the CarA family.</text>
</comment>
<dbReference type="Pfam" id="PF00117">
    <property type="entry name" value="GATase"/>
    <property type="match status" value="1"/>
</dbReference>
<dbReference type="PRINTS" id="PR00097">
    <property type="entry name" value="ANTSNTHASEII"/>
</dbReference>
<evidence type="ECO:0000256" key="5">
    <source>
        <dbReference type="ARBA" id="ARBA00022741"/>
    </source>
</evidence>
<dbReference type="AlphaFoldDB" id="A0A4R7FX72"/>
<dbReference type="Proteomes" id="UP000294506">
    <property type="component" value="Unassembled WGS sequence"/>
</dbReference>
<evidence type="ECO:0000313" key="15">
    <source>
        <dbReference type="Proteomes" id="UP000294506"/>
    </source>
</evidence>
<comment type="pathway">
    <text evidence="2 11">Amino-acid biosynthesis; L-arginine biosynthesis; carbamoyl phosphate from bicarbonate: step 1/1.</text>
</comment>
<dbReference type="GO" id="GO:0004088">
    <property type="term" value="F:carbamoyl-phosphate synthase (glutamine-hydrolyzing) activity"/>
    <property type="evidence" value="ECO:0007669"/>
    <property type="project" value="UniProtKB-UniRule"/>
</dbReference>
<dbReference type="Pfam" id="PF00988">
    <property type="entry name" value="CPSase_sm_chain"/>
    <property type="match status" value="1"/>
</dbReference>
<dbReference type="SUPFAM" id="SSF52317">
    <property type="entry name" value="Class I glutamine amidotransferase-like"/>
    <property type="match status" value="1"/>
</dbReference>
<dbReference type="GO" id="GO:0006541">
    <property type="term" value="P:glutamine metabolic process"/>
    <property type="evidence" value="ECO:0007669"/>
    <property type="project" value="InterPro"/>
</dbReference>
<accession>A0A4R7FX72</accession>
<dbReference type="UniPathway" id="UPA00070">
    <property type="reaction ID" value="UER00115"/>
</dbReference>
<keyword evidence="11" id="KW-0028">Amino-acid biosynthesis</keyword>
<dbReference type="SMART" id="SM01097">
    <property type="entry name" value="CPSase_sm_chain"/>
    <property type="match status" value="1"/>
</dbReference>
<evidence type="ECO:0000256" key="2">
    <source>
        <dbReference type="ARBA" id="ARBA00005077"/>
    </source>
</evidence>
<dbReference type="InterPro" id="IPR036480">
    <property type="entry name" value="CarbP_synth_ssu_N_sf"/>
</dbReference>
<feature type="region of interest" description="CPSase" evidence="11">
    <location>
        <begin position="1"/>
        <end position="209"/>
    </location>
</feature>
<feature type="binding site" evidence="11">
    <location>
        <position position="80"/>
    </location>
    <ligand>
        <name>L-glutamine</name>
        <dbReference type="ChEBI" id="CHEBI:58359"/>
    </ligand>
</feature>
<feature type="active site" evidence="11">
    <location>
        <position position="388"/>
    </location>
</feature>
<feature type="active site" description="Nucleophile" evidence="11">
    <location>
        <position position="295"/>
    </location>
</feature>
<feature type="binding site" evidence="11">
    <location>
        <position position="339"/>
    </location>
    <ligand>
        <name>L-glutamine</name>
        <dbReference type="ChEBI" id="CHEBI:58359"/>
    </ligand>
</feature>
<dbReference type="GO" id="GO:0006207">
    <property type="term" value="P:'de novo' pyrimidine nucleobase biosynthetic process"/>
    <property type="evidence" value="ECO:0007669"/>
    <property type="project" value="InterPro"/>
</dbReference>
<evidence type="ECO:0000313" key="14">
    <source>
        <dbReference type="EMBL" id="TDS83429.1"/>
    </source>
</evidence>
<name>A0A4R7FX72_9MICC</name>
<evidence type="ECO:0000256" key="4">
    <source>
        <dbReference type="ARBA" id="ARBA00022598"/>
    </source>
</evidence>
<dbReference type="NCBIfam" id="NF009475">
    <property type="entry name" value="PRK12838.1"/>
    <property type="match status" value="1"/>
</dbReference>
<evidence type="ECO:0000256" key="9">
    <source>
        <dbReference type="ARBA" id="ARBA00048816"/>
    </source>
</evidence>
<sequence>MTAHPSATPAQSSAPAAAPAPAQSPVATQAPLQAAAPALLVLEDGTVHRGAAYGAQGARLGEAVFATGMTGYQETLTDPSYARQIVVQTAPHIGNTGINDEDAESRRIWVAGYVVRDAARRPSNWRSRRTLHEELSAQEIIGIKDVDTRAITRHLRSAGSMKAGIFSGDQAARPIAELIAEVKAQPSMAGARLAEEVSTDTAYTVEPGDHGWGAEIVATVAAIDLGIKTMTPVRMAERGLRVHVLPATSSFAEIEALNPDGVFLSNGPGDPATAANQIGLLREVLDARTPFFGICFGNQILGRALGFGTYKLPFGHRGINQPVMDHATGKVEITSQNHGFAVDAPVGEVLTAPQDRFGRVEVSHSSLNDGVVEGLRCLDIPAFSVQYHPEAAAGPHDSAYLFDRFVELMTDARTKTGADTVSAADGATGPASTSGTTETTETTTDTETRGGNPLNA</sequence>
<dbReference type="PRINTS" id="PR00096">
    <property type="entry name" value="GATASE"/>
</dbReference>